<evidence type="ECO:0000313" key="2">
    <source>
        <dbReference type="Proteomes" id="UP001054945"/>
    </source>
</evidence>
<comment type="caution">
    <text evidence="1">The sequence shown here is derived from an EMBL/GenBank/DDBJ whole genome shotgun (WGS) entry which is preliminary data.</text>
</comment>
<reference evidence="1 2" key="1">
    <citation type="submission" date="2021-06" db="EMBL/GenBank/DDBJ databases">
        <title>Caerostris extrusa draft genome.</title>
        <authorList>
            <person name="Kono N."/>
            <person name="Arakawa K."/>
        </authorList>
    </citation>
    <scope>NUCLEOTIDE SEQUENCE [LARGE SCALE GENOMIC DNA]</scope>
</reference>
<sequence>MEAAGTAGKGTSLRCAENCDYRSEAERPGNLPFTFGIFRTAGEVQTALRSTLPKLHYGQHFPNYTLFFNIYPNYTMVNIYPNIYTMVNITQTTLWSTFTQTTL</sequence>
<gene>
    <name evidence="1" type="ORF">CEXT_92721</name>
</gene>
<dbReference type="AlphaFoldDB" id="A0AAV4Y716"/>
<keyword evidence="2" id="KW-1185">Reference proteome</keyword>
<evidence type="ECO:0000313" key="1">
    <source>
        <dbReference type="EMBL" id="GIZ02231.1"/>
    </source>
</evidence>
<protein>
    <submittedName>
        <fullName evidence="1">Uncharacterized protein</fullName>
    </submittedName>
</protein>
<accession>A0AAV4Y716</accession>
<dbReference type="EMBL" id="BPLR01018780">
    <property type="protein sequence ID" value="GIZ02231.1"/>
    <property type="molecule type" value="Genomic_DNA"/>
</dbReference>
<dbReference type="Proteomes" id="UP001054945">
    <property type="component" value="Unassembled WGS sequence"/>
</dbReference>
<name>A0AAV4Y716_CAEEX</name>
<proteinExistence type="predicted"/>
<organism evidence="1 2">
    <name type="scientific">Caerostris extrusa</name>
    <name type="common">Bark spider</name>
    <name type="synonym">Caerostris bankana</name>
    <dbReference type="NCBI Taxonomy" id="172846"/>
    <lineage>
        <taxon>Eukaryota</taxon>
        <taxon>Metazoa</taxon>
        <taxon>Ecdysozoa</taxon>
        <taxon>Arthropoda</taxon>
        <taxon>Chelicerata</taxon>
        <taxon>Arachnida</taxon>
        <taxon>Araneae</taxon>
        <taxon>Araneomorphae</taxon>
        <taxon>Entelegynae</taxon>
        <taxon>Araneoidea</taxon>
        <taxon>Araneidae</taxon>
        <taxon>Caerostris</taxon>
    </lineage>
</organism>